<dbReference type="Ensembl" id="ENSNPET00000017491.1">
    <property type="protein sequence ID" value="ENSNPEP00000017069.1"/>
    <property type="gene ID" value="ENSNPEG00000012721.1"/>
</dbReference>
<evidence type="ECO:0000313" key="2">
    <source>
        <dbReference type="Proteomes" id="UP000694420"/>
    </source>
</evidence>
<dbReference type="Proteomes" id="UP000694420">
    <property type="component" value="Unplaced"/>
</dbReference>
<accession>A0A8C6ZWT5</accession>
<keyword evidence="2" id="KW-1185">Reference proteome</keyword>
<name>A0A8C6ZWT5_NOTPE</name>
<proteinExistence type="predicted"/>
<reference evidence="1" key="2">
    <citation type="submission" date="2025-09" db="UniProtKB">
        <authorList>
            <consortium name="Ensembl"/>
        </authorList>
    </citation>
    <scope>IDENTIFICATION</scope>
</reference>
<protein>
    <submittedName>
        <fullName evidence="1">Uncharacterized protein</fullName>
    </submittedName>
</protein>
<evidence type="ECO:0000313" key="1">
    <source>
        <dbReference type="Ensembl" id="ENSNPEP00000017069.1"/>
    </source>
</evidence>
<reference evidence="1" key="1">
    <citation type="submission" date="2025-08" db="UniProtKB">
        <authorList>
            <consortium name="Ensembl"/>
        </authorList>
    </citation>
    <scope>IDENTIFICATION</scope>
</reference>
<dbReference type="AlphaFoldDB" id="A0A8C6ZWT5"/>
<organism evidence="1 2">
    <name type="scientific">Nothoprocta perdicaria</name>
    <name type="common">Chilean tinamou</name>
    <name type="synonym">Crypturus perdicarius</name>
    <dbReference type="NCBI Taxonomy" id="30464"/>
    <lineage>
        <taxon>Eukaryota</taxon>
        <taxon>Metazoa</taxon>
        <taxon>Chordata</taxon>
        <taxon>Craniata</taxon>
        <taxon>Vertebrata</taxon>
        <taxon>Euteleostomi</taxon>
        <taxon>Archelosauria</taxon>
        <taxon>Archosauria</taxon>
        <taxon>Dinosauria</taxon>
        <taxon>Saurischia</taxon>
        <taxon>Theropoda</taxon>
        <taxon>Coelurosauria</taxon>
        <taxon>Aves</taxon>
        <taxon>Palaeognathae</taxon>
        <taxon>Tinamiformes</taxon>
        <taxon>Tinamidae</taxon>
        <taxon>Nothoprocta</taxon>
    </lineage>
</organism>
<sequence>MGEAFRNCSGAKQVKGKLLLSPLVLPFQVTGRSFGEKDFRSGLENGILLCDCWFPSASFEPVHRGQFTAVPPFSANAFVMMQIQMWLKANRFYKVLPSLHPNSLVSYVK</sequence>